<evidence type="ECO:0000313" key="4">
    <source>
        <dbReference type="Proteomes" id="UP000741863"/>
    </source>
</evidence>
<evidence type="ECO:0000256" key="2">
    <source>
        <dbReference type="ARBA" id="ARBA00023235"/>
    </source>
</evidence>
<comment type="similarity">
    <text evidence="1">Belongs to the PhzF family.</text>
</comment>
<evidence type="ECO:0000313" key="3">
    <source>
        <dbReference type="EMBL" id="MBM7634859.1"/>
    </source>
</evidence>
<protein>
    <submittedName>
        <fullName evidence="3">PhzF family phenazine biosynthesis protein</fullName>
    </submittedName>
</protein>
<dbReference type="Proteomes" id="UP000741863">
    <property type="component" value="Unassembled WGS sequence"/>
</dbReference>
<dbReference type="Pfam" id="PF02567">
    <property type="entry name" value="PhzC-PhzF"/>
    <property type="match status" value="1"/>
</dbReference>
<dbReference type="NCBIfam" id="TIGR00654">
    <property type="entry name" value="PhzF_family"/>
    <property type="match status" value="1"/>
</dbReference>
<name>A0ABS2PHQ8_9BACL</name>
<keyword evidence="4" id="KW-1185">Reference proteome</keyword>
<dbReference type="SUPFAM" id="SSF54506">
    <property type="entry name" value="Diaminopimelate epimerase-like"/>
    <property type="match status" value="1"/>
</dbReference>
<gene>
    <name evidence="3" type="ORF">JOD17_003986</name>
</gene>
<dbReference type="PIRSF" id="PIRSF016184">
    <property type="entry name" value="PhzC_PhzF"/>
    <property type="match status" value="1"/>
</dbReference>
<dbReference type="PANTHER" id="PTHR13774:SF17">
    <property type="entry name" value="PHENAZINE BIOSYNTHESIS-LIKE DOMAIN-CONTAINING PROTEIN"/>
    <property type="match status" value="1"/>
</dbReference>
<evidence type="ECO:0000256" key="1">
    <source>
        <dbReference type="ARBA" id="ARBA00008270"/>
    </source>
</evidence>
<organism evidence="3 4">
    <name type="scientific">Geomicrobium sediminis</name>
    <dbReference type="NCBI Taxonomy" id="1347788"/>
    <lineage>
        <taxon>Bacteria</taxon>
        <taxon>Bacillati</taxon>
        <taxon>Bacillota</taxon>
        <taxon>Bacilli</taxon>
        <taxon>Bacillales</taxon>
        <taxon>Geomicrobium</taxon>
    </lineage>
</organism>
<reference evidence="3 4" key="1">
    <citation type="submission" date="2021-01" db="EMBL/GenBank/DDBJ databases">
        <title>Genomic Encyclopedia of Type Strains, Phase IV (KMG-IV): sequencing the most valuable type-strain genomes for metagenomic binning, comparative biology and taxonomic classification.</title>
        <authorList>
            <person name="Goeker M."/>
        </authorList>
    </citation>
    <scope>NUCLEOTIDE SEQUENCE [LARGE SCALE GENOMIC DNA]</scope>
    <source>
        <strain evidence="3 4">DSM 25540</strain>
    </source>
</reference>
<dbReference type="PANTHER" id="PTHR13774">
    <property type="entry name" value="PHENAZINE BIOSYNTHESIS PROTEIN"/>
    <property type="match status" value="1"/>
</dbReference>
<dbReference type="Gene3D" id="3.10.310.10">
    <property type="entry name" value="Diaminopimelate Epimerase, Chain A, domain 1"/>
    <property type="match status" value="2"/>
</dbReference>
<comment type="caution">
    <text evidence="3">The sequence shown here is derived from an EMBL/GenBank/DDBJ whole genome shotgun (WGS) entry which is preliminary data.</text>
</comment>
<dbReference type="RefSeq" id="WP_204699618.1">
    <property type="nucleotide sequence ID" value="NZ_JAFBEC010000018.1"/>
</dbReference>
<dbReference type="InterPro" id="IPR003719">
    <property type="entry name" value="Phenazine_PhzF-like"/>
</dbReference>
<sequence>MDYYVVDAFAEKVFEGNPAGVCVMDRWLDDETMQKIAIENNLSETAFTVKEGEVYHLRWFTPGGEIDLCGHATLGTAYVICNYYEEEATGVTFLTMSGELFVKRKGDLYEMDFPSRMPEIISSTAELEDVLGFTPLEVYLGRDVMVVAPHEELVEQFRPNFEKIKQLPDGIGLTITASSTTYDFVSRCFFPKLQVNEDPVCGSAHCNFIPYWEQQLGKSELVARQLSARGGTLYCKSEGDRVKISGFVTLYSKATLYIGK</sequence>
<accession>A0ABS2PHQ8</accession>
<proteinExistence type="inferred from homology"/>
<dbReference type="EMBL" id="JAFBEC010000018">
    <property type="protein sequence ID" value="MBM7634859.1"/>
    <property type="molecule type" value="Genomic_DNA"/>
</dbReference>
<keyword evidence="2" id="KW-0413">Isomerase</keyword>